<dbReference type="AlphaFoldDB" id="A0A2W5H9T3"/>
<sequence length="165" mass="18416">MTARSKNLLLALFIVVALSSSVYGVLYKIGHGLFGNVLCEQWYPGMPPERKIAIVLQHVSRAKSVRVVLTDRNNGKKYDDLDRQTPIENPVELLLTQPGCCRIFSQRTAGTDNPSQILSKGDEGVVVISYRHKSKITGEFLPDAKVSESFDYNDCKNSFRGGRVR</sequence>
<dbReference type="EMBL" id="QFOT01000106">
    <property type="protein sequence ID" value="PZP54836.1"/>
    <property type="molecule type" value="Genomic_DNA"/>
</dbReference>
<protein>
    <submittedName>
        <fullName evidence="1">Uncharacterized protein</fullName>
    </submittedName>
</protein>
<reference evidence="1 2" key="1">
    <citation type="submission" date="2017-08" db="EMBL/GenBank/DDBJ databases">
        <title>Infants hospitalized years apart are colonized by the same room-sourced microbial strains.</title>
        <authorList>
            <person name="Brooks B."/>
            <person name="Olm M.R."/>
            <person name="Firek B.A."/>
            <person name="Baker R."/>
            <person name="Thomas B.C."/>
            <person name="Morowitz M.J."/>
            <person name="Banfield J.F."/>
        </authorList>
    </citation>
    <scope>NUCLEOTIDE SEQUENCE [LARGE SCALE GENOMIC DNA]</scope>
    <source>
        <strain evidence="1">S2_006_000_R2_64</strain>
    </source>
</reference>
<gene>
    <name evidence="1" type="ORF">DI586_08685</name>
</gene>
<proteinExistence type="predicted"/>
<evidence type="ECO:0000313" key="1">
    <source>
        <dbReference type="EMBL" id="PZP54836.1"/>
    </source>
</evidence>
<organism evidence="1 2">
    <name type="scientific">Micavibrio aeruginosavorus</name>
    <dbReference type="NCBI Taxonomy" id="349221"/>
    <lineage>
        <taxon>Bacteria</taxon>
        <taxon>Pseudomonadati</taxon>
        <taxon>Bdellovibrionota</taxon>
        <taxon>Bdellovibrionia</taxon>
        <taxon>Bdellovibrionales</taxon>
        <taxon>Pseudobdellovibrionaceae</taxon>
        <taxon>Micavibrio</taxon>
    </lineage>
</organism>
<evidence type="ECO:0000313" key="2">
    <source>
        <dbReference type="Proteomes" id="UP000249739"/>
    </source>
</evidence>
<comment type="caution">
    <text evidence="1">The sequence shown here is derived from an EMBL/GenBank/DDBJ whole genome shotgun (WGS) entry which is preliminary data.</text>
</comment>
<name>A0A2W5H9T3_9BACT</name>
<dbReference type="Proteomes" id="UP000249739">
    <property type="component" value="Unassembled WGS sequence"/>
</dbReference>
<accession>A0A2W5H9T3</accession>